<dbReference type="InterPro" id="IPR050275">
    <property type="entry name" value="PGM_Phosphatase"/>
</dbReference>
<dbReference type="Proteomes" id="UP000070544">
    <property type="component" value="Unassembled WGS sequence"/>
</dbReference>
<organism evidence="3 4">
    <name type="scientific">Gonapodya prolifera (strain JEL478)</name>
    <name type="common">Monoblepharis prolifera</name>
    <dbReference type="NCBI Taxonomy" id="1344416"/>
    <lineage>
        <taxon>Eukaryota</taxon>
        <taxon>Fungi</taxon>
        <taxon>Fungi incertae sedis</taxon>
        <taxon>Chytridiomycota</taxon>
        <taxon>Chytridiomycota incertae sedis</taxon>
        <taxon>Monoblepharidomycetes</taxon>
        <taxon>Monoblepharidales</taxon>
        <taxon>Gonapodyaceae</taxon>
        <taxon>Gonapodya</taxon>
    </lineage>
</organism>
<dbReference type="PANTHER" id="PTHR48100">
    <property type="entry name" value="BROAD-SPECIFICITY PHOSPHATASE YOR283W-RELATED"/>
    <property type="match status" value="1"/>
</dbReference>
<gene>
    <name evidence="3" type="ORF">M427DRAFT_51369</name>
</gene>
<protein>
    <submittedName>
        <fullName evidence="3">Phosphoglycerate mutase</fullName>
    </submittedName>
</protein>
<dbReference type="SMART" id="SM00855">
    <property type="entry name" value="PGAM"/>
    <property type="match status" value="1"/>
</dbReference>
<evidence type="ECO:0000256" key="1">
    <source>
        <dbReference type="PIRSR" id="PIRSR613078-1"/>
    </source>
</evidence>
<evidence type="ECO:0000256" key="2">
    <source>
        <dbReference type="PIRSR" id="PIRSR613078-2"/>
    </source>
</evidence>
<dbReference type="EMBL" id="KQ965733">
    <property type="protein sequence ID" value="KXS21088.1"/>
    <property type="molecule type" value="Genomic_DNA"/>
</dbReference>
<dbReference type="Pfam" id="PF00300">
    <property type="entry name" value="His_Phos_1"/>
    <property type="match status" value="1"/>
</dbReference>
<reference evidence="3 4" key="1">
    <citation type="journal article" date="2015" name="Genome Biol. Evol.">
        <title>Phylogenomic analyses indicate that early fungi evolved digesting cell walls of algal ancestors of land plants.</title>
        <authorList>
            <person name="Chang Y."/>
            <person name="Wang S."/>
            <person name="Sekimoto S."/>
            <person name="Aerts A.L."/>
            <person name="Choi C."/>
            <person name="Clum A."/>
            <person name="LaButti K.M."/>
            <person name="Lindquist E.A."/>
            <person name="Yee Ngan C."/>
            <person name="Ohm R.A."/>
            <person name="Salamov A.A."/>
            <person name="Grigoriev I.V."/>
            <person name="Spatafora J.W."/>
            <person name="Berbee M.L."/>
        </authorList>
    </citation>
    <scope>NUCLEOTIDE SEQUENCE [LARGE SCALE GENOMIC DNA]</scope>
    <source>
        <strain evidence="3 4">JEL478</strain>
    </source>
</reference>
<name>A0A139AWI6_GONPJ</name>
<evidence type="ECO:0000313" key="3">
    <source>
        <dbReference type="EMBL" id="KXS21088.1"/>
    </source>
</evidence>
<dbReference type="InterPro" id="IPR013078">
    <property type="entry name" value="His_Pase_superF_clade-1"/>
</dbReference>
<dbReference type="SUPFAM" id="SSF53254">
    <property type="entry name" value="Phosphoglycerate mutase-like"/>
    <property type="match status" value="1"/>
</dbReference>
<proteinExistence type="predicted"/>
<dbReference type="OrthoDB" id="4818801at2759"/>
<dbReference type="InterPro" id="IPR029033">
    <property type="entry name" value="His_PPase_superfam"/>
</dbReference>
<dbReference type="GO" id="GO:0016791">
    <property type="term" value="F:phosphatase activity"/>
    <property type="evidence" value="ECO:0007669"/>
    <property type="project" value="TreeGrafter"/>
</dbReference>
<feature type="active site" description="Proton donor/acceptor" evidence="1">
    <location>
        <position position="89"/>
    </location>
</feature>
<evidence type="ECO:0000313" key="4">
    <source>
        <dbReference type="Proteomes" id="UP000070544"/>
    </source>
</evidence>
<dbReference type="Gene3D" id="3.40.50.1240">
    <property type="entry name" value="Phosphoglycerate mutase-like"/>
    <property type="match status" value="1"/>
</dbReference>
<dbReference type="AlphaFoldDB" id="A0A139AWI6"/>
<feature type="binding site" evidence="2">
    <location>
        <position position="61"/>
    </location>
    <ligand>
        <name>substrate</name>
    </ligand>
</feature>
<dbReference type="OMA" id="INNTDHW"/>
<dbReference type="STRING" id="1344416.A0A139AWI6"/>
<dbReference type="PANTHER" id="PTHR48100:SF10">
    <property type="entry name" value="2-CARBOXY-D-ARABINITOL-1-PHOSPHATASE-RELATED"/>
    <property type="match status" value="1"/>
</dbReference>
<keyword evidence="4" id="KW-1185">Reference proteome</keyword>
<dbReference type="CDD" id="cd07067">
    <property type="entry name" value="HP_PGM_like"/>
    <property type="match status" value="1"/>
</dbReference>
<sequence length="240" mass="26558">MPSRTRILLVRHGATELSAEDRFAGSTNVALSETGIAQAKALGKRLATVPIAAVYASPMHRCITTAKTILAERSDIDPLGVETMEGLKEIDHGKWAGKTRDEVQSQFAEEYKEWDSDPFTYAPPGGETGLSVLNRSLPCIRKIAKRHPGETVLVVSHKATIRLLIGSFLGFDLRRYRDHLDQQPCCLNIVDMKIADGLVARLQVLNDTSHYDHITCLRPHESRLSSQWADEGSEAKQKAT</sequence>
<accession>A0A139AWI6</accession>
<feature type="active site" description="Tele-phosphohistidine intermediate" evidence="1">
    <location>
        <position position="12"/>
    </location>
</feature>